<dbReference type="SUPFAM" id="SSF49468">
    <property type="entry name" value="VHL"/>
    <property type="match status" value="1"/>
</dbReference>
<accession>A0A1U7CXE9</accession>
<dbReference type="Gene3D" id="2.60.40.780">
    <property type="entry name" value="von Hippel-Lindau disease tumour suppressor, beta domain"/>
    <property type="match status" value="1"/>
</dbReference>
<dbReference type="GO" id="GO:0008237">
    <property type="term" value="F:metallopeptidase activity"/>
    <property type="evidence" value="ECO:0007669"/>
    <property type="project" value="InterPro"/>
</dbReference>
<dbReference type="InterPro" id="IPR036208">
    <property type="entry name" value="VHL_sf"/>
</dbReference>
<dbReference type="STRING" id="1387353.BSF38_05149"/>
<dbReference type="KEGG" id="pbor:BSF38_05149"/>
<protein>
    <recommendedName>
        <fullName evidence="3">von Hippel-Lindau disease tumour suppressor beta domain-containing protein</fullName>
    </recommendedName>
</protein>
<sequence length="395" mass="43649">MRTPACFVPLNWLLVVMLGGVVQIKACERPELQIINGSSQPIEIFWLKSDAERVPNGTAAPGEARVIQTTIGHRFRIVGRDDGAEAVVTATLPVQAFRFQPSLRGKAIENAEGQVIPPPGSAAVPPFYAKFISARGFPIVASARVNDYALKEAAFLVNAMLDKRPDVRAAMIRSGSRLCIMAYDEFTTDLPEFQNLGDTKQSGGLDGKSFWDARARGLGGSRTDPYCSCGEENLLGYAGDPYAIENILIHEFAHNIHLRGMVNVDPTFDTRLRETYAKAMAQGLWKGKYASVDPHEYFAEGVQSWFDDNRENDHDHNHVNTRAELLEYDPGLAALCREVFGDTVLVYTKPATRLSGHLAGYDPSKAPTFVWPPRLDKARSAIQNEAQTRDRKANQ</sequence>
<proteinExistence type="predicted"/>
<dbReference type="InterPro" id="IPR024079">
    <property type="entry name" value="MetalloPept_cat_dom_sf"/>
</dbReference>
<gene>
    <name evidence="1" type="ORF">BSF38_05149</name>
</gene>
<dbReference type="AlphaFoldDB" id="A0A1U7CXE9"/>
<evidence type="ECO:0000313" key="2">
    <source>
        <dbReference type="Proteomes" id="UP000186309"/>
    </source>
</evidence>
<name>A0A1U7CXE9_9BACT</name>
<reference evidence="2" key="1">
    <citation type="submission" date="2016-12" db="EMBL/GenBank/DDBJ databases">
        <title>Comparative genomics of four Isosphaeraceae planctomycetes: a common pool of plasmids and glycoside hydrolase genes.</title>
        <authorList>
            <person name="Ivanova A."/>
        </authorList>
    </citation>
    <scope>NUCLEOTIDE SEQUENCE [LARGE SCALE GENOMIC DNA]</scope>
    <source>
        <strain evidence="2">PX4</strain>
    </source>
</reference>
<dbReference type="EMBL" id="CP019082">
    <property type="protein sequence ID" value="APW63576.1"/>
    <property type="molecule type" value="Genomic_DNA"/>
</dbReference>
<dbReference type="Proteomes" id="UP000186309">
    <property type="component" value="Chromosome"/>
</dbReference>
<keyword evidence="2" id="KW-1185">Reference proteome</keyword>
<organism evidence="1 2">
    <name type="scientific">Paludisphaera borealis</name>
    <dbReference type="NCBI Taxonomy" id="1387353"/>
    <lineage>
        <taxon>Bacteria</taxon>
        <taxon>Pseudomonadati</taxon>
        <taxon>Planctomycetota</taxon>
        <taxon>Planctomycetia</taxon>
        <taxon>Isosphaerales</taxon>
        <taxon>Isosphaeraceae</taxon>
        <taxon>Paludisphaera</taxon>
    </lineage>
</organism>
<dbReference type="SUPFAM" id="SSF55486">
    <property type="entry name" value="Metalloproteases ('zincins'), catalytic domain"/>
    <property type="match status" value="1"/>
</dbReference>
<dbReference type="InterPro" id="IPR037140">
    <property type="entry name" value="VHL_beta_dom_sf"/>
</dbReference>
<evidence type="ECO:0008006" key="3">
    <source>
        <dbReference type="Google" id="ProtNLM"/>
    </source>
</evidence>
<dbReference type="RefSeq" id="WP_076349907.1">
    <property type="nucleotide sequence ID" value="NZ_CP019082.1"/>
</dbReference>
<dbReference type="Gene3D" id="3.40.390.10">
    <property type="entry name" value="Collagenase (Catalytic Domain)"/>
    <property type="match status" value="1"/>
</dbReference>
<evidence type="ECO:0000313" key="1">
    <source>
        <dbReference type="EMBL" id="APW63576.1"/>
    </source>
</evidence>